<proteinExistence type="predicted"/>
<reference evidence="1" key="1">
    <citation type="submission" date="2022-10" db="EMBL/GenBank/DDBJ databases">
        <title>The complete genomes of actinobacterial strains from the NBC collection.</title>
        <authorList>
            <person name="Joergensen T.S."/>
            <person name="Alvarez Arevalo M."/>
            <person name="Sterndorff E.B."/>
            <person name="Faurdal D."/>
            <person name="Vuksanovic O."/>
            <person name="Mourched A.-S."/>
            <person name="Charusanti P."/>
            <person name="Shaw S."/>
            <person name="Blin K."/>
            <person name="Weber T."/>
        </authorList>
    </citation>
    <scope>NUCLEOTIDE SEQUENCE</scope>
    <source>
        <strain evidence="1">NBC 00180</strain>
    </source>
</reference>
<evidence type="ECO:0000313" key="1">
    <source>
        <dbReference type="EMBL" id="WTP88962.1"/>
    </source>
</evidence>
<evidence type="ECO:0008006" key="2">
    <source>
        <dbReference type="Google" id="ProtNLM"/>
    </source>
</evidence>
<sequence>MRQPSPHPALQQLDAFVGEWDLWALGRSVGPFRTEFAWLEGGAFLVQRSDVVPETSLPGDWGPNAPFPTVSLIGYDDTADEFTALYADGRAVARTYRATMTARTWHQWRSAPDFHQRLTATISVDGNTIEGQWEQSPDGEQWTTDFDVTYVRTGAGKPQS</sequence>
<organism evidence="1">
    <name type="scientific">Streptomyces sp. NBC_00180</name>
    <dbReference type="NCBI Taxonomy" id="2903632"/>
    <lineage>
        <taxon>Bacteria</taxon>
        <taxon>Bacillati</taxon>
        <taxon>Actinomycetota</taxon>
        <taxon>Actinomycetes</taxon>
        <taxon>Kitasatosporales</taxon>
        <taxon>Streptomycetaceae</taxon>
        <taxon>Streptomyces</taxon>
    </lineage>
</organism>
<gene>
    <name evidence="1" type="ORF">OG477_28020</name>
</gene>
<accession>A0AAU1I3I6</accession>
<protein>
    <recommendedName>
        <fullName evidence="2">DUF1579 domain-containing protein</fullName>
    </recommendedName>
</protein>
<dbReference type="EMBL" id="CP108140">
    <property type="protein sequence ID" value="WTP88962.1"/>
    <property type="molecule type" value="Genomic_DNA"/>
</dbReference>
<dbReference type="AlphaFoldDB" id="A0AAU1I3I6"/>
<name>A0AAU1I3I6_9ACTN</name>